<dbReference type="Proteomes" id="UP001162640">
    <property type="component" value="Unassembled WGS sequence"/>
</dbReference>
<dbReference type="EMBL" id="BLQM01000227">
    <property type="protein sequence ID" value="GMH76997.1"/>
    <property type="molecule type" value="Genomic_DNA"/>
</dbReference>
<reference evidence="3" key="1">
    <citation type="journal article" date="2023" name="Commun. Biol.">
        <title>Genome analysis of Parmales, the sister group of diatoms, reveals the evolutionary specialization of diatoms from phago-mixotrophs to photoautotrophs.</title>
        <authorList>
            <person name="Ban H."/>
            <person name="Sato S."/>
            <person name="Yoshikawa S."/>
            <person name="Yamada K."/>
            <person name="Nakamura Y."/>
            <person name="Ichinomiya M."/>
            <person name="Sato N."/>
            <person name="Blanc-Mathieu R."/>
            <person name="Endo H."/>
            <person name="Kuwata A."/>
            <person name="Ogata H."/>
        </authorList>
    </citation>
    <scope>NUCLEOTIDE SEQUENCE [LARGE SCALE GENOMIC DNA]</scope>
</reference>
<evidence type="ECO:0000313" key="3">
    <source>
        <dbReference type="Proteomes" id="UP001162640"/>
    </source>
</evidence>
<keyword evidence="1" id="KW-0472">Membrane</keyword>
<protein>
    <submittedName>
        <fullName evidence="2">Uncharacterized protein</fullName>
    </submittedName>
</protein>
<accession>A0A9W7EFK9</accession>
<keyword evidence="1" id="KW-1133">Transmembrane helix</keyword>
<dbReference type="AlphaFoldDB" id="A0A9W7EFK9"/>
<feature type="transmembrane region" description="Helical" evidence="1">
    <location>
        <begin position="49"/>
        <end position="70"/>
    </location>
</feature>
<proteinExistence type="predicted"/>
<keyword evidence="1" id="KW-0812">Transmembrane</keyword>
<gene>
    <name evidence="2" type="ORF">TL16_g07259</name>
</gene>
<comment type="caution">
    <text evidence="2">The sequence shown here is derived from an EMBL/GenBank/DDBJ whole genome shotgun (WGS) entry which is preliminary data.</text>
</comment>
<feature type="transmembrane region" description="Helical" evidence="1">
    <location>
        <begin position="90"/>
        <end position="109"/>
    </location>
</feature>
<organism evidence="2 3">
    <name type="scientific">Triparma laevis f. inornata</name>
    <dbReference type="NCBI Taxonomy" id="1714386"/>
    <lineage>
        <taxon>Eukaryota</taxon>
        <taxon>Sar</taxon>
        <taxon>Stramenopiles</taxon>
        <taxon>Ochrophyta</taxon>
        <taxon>Bolidophyceae</taxon>
        <taxon>Parmales</taxon>
        <taxon>Triparmaceae</taxon>
        <taxon>Triparma</taxon>
    </lineage>
</organism>
<evidence type="ECO:0000313" key="2">
    <source>
        <dbReference type="EMBL" id="GMH76997.1"/>
    </source>
</evidence>
<feature type="transmembrane region" description="Helical" evidence="1">
    <location>
        <begin position="129"/>
        <end position="150"/>
    </location>
</feature>
<name>A0A9W7EFK9_9STRA</name>
<sequence length="163" mass="18858">MRMTTQSGFCTNADCTETMIATVMENPWTTTKYNAAIYACWDYGDKNEPWIYCAMFFLYLLTLKTIDGVLFKMCDIIELLKRNEDSDPFVLMFSKALINAGLLLLRMVLVNKYSNKYTDSAVTLFVDLFLLFVFAEIVDFLFSLITTQYFNAVKSEMKDFDEA</sequence>
<evidence type="ECO:0000256" key="1">
    <source>
        <dbReference type="SAM" id="Phobius"/>
    </source>
</evidence>